<dbReference type="Pfam" id="PF02779">
    <property type="entry name" value="Transket_pyr"/>
    <property type="match status" value="1"/>
</dbReference>
<dbReference type="AlphaFoldDB" id="A0AAC9HFS4"/>
<gene>
    <name evidence="5" type="primary">dxs_3</name>
    <name evidence="6" type="synonym">dxs_2</name>
    <name evidence="5" type="ORF">Maut_00441</name>
    <name evidence="6" type="ORF">MTAT_24470</name>
</gene>
<dbReference type="EMBL" id="VCDX01000010">
    <property type="protein sequence ID" value="TYL10555.1"/>
    <property type="molecule type" value="Genomic_DNA"/>
</dbReference>
<dbReference type="RefSeq" id="WP_231115138.1">
    <property type="nucleotide sequence ID" value="NZ_CP017019.1"/>
</dbReference>
<dbReference type="SMART" id="SM00861">
    <property type="entry name" value="Transket_pyr"/>
    <property type="match status" value="1"/>
</dbReference>
<dbReference type="Gene3D" id="3.40.50.920">
    <property type="match status" value="1"/>
</dbReference>
<sequence length="316" mass="34189">MLLETRELVKSTREAFGDTLIELGKANENIFVMDADLSESTKTNKFAARFPERFLNMGISEQNMMGTAAGLALSGKIPIVSTFAVFATMRAGEQVRTSIAYPNLNVKIIVTHSGLSVGTAGATHFCEEDLAIMRSLPNMVVIAPADALETDLAVRAAVEYKGPVYIRLGRGEAPVIYKELDYEIGKAITLCEGKDVTLIATGIMVGRALEAARKLKTLNVEARVIDMHTIKPIDKEAILKAVEETKGIITLEDHNVIGGLGSAVAEVVAEEGKARVKRLGIPDVFCTIAKPDQLWDYYGMSVNNICDLALSLINSD</sequence>
<dbReference type="InterPro" id="IPR005475">
    <property type="entry name" value="Transketolase-like_Pyr-bd"/>
</dbReference>
<evidence type="ECO:0000256" key="1">
    <source>
        <dbReference type="ARBA" id="ARBA00001964"/>
    </source>
</evidence>
<dbReference type="SUPFAM" id="SSF52922">
    <property type="entry name" value="TK C-terminal domain-like"/>
    <property type="match status" value="1"/>
</dbReference>
<evidence type="ECO:0000259" key="4">
    <source>
        <dbReference type="SMART" id="SM00861"/>
    </source>
</evidence>
<dbReference type="FunFam" id="3.40.50.970:FF:000129">
    <property type="entry name" value="Transketolase"/>
    <property type="match status" value="1"/>
</dbReference>
<dbReference type="SUPFAM" id="SSF52518">
    <property type="entry name" value="Thiamin diphosphate-binding fold (THDP-binding)"/>
    <property type="match status" value="1"/>
</dbReference>
<dbReference type="Gene3D" id="3.40.50.970">
    <property type="match status" value="1"/>
</dbReference>
<evidence type="ECO:0000313" key="5">
    <source>
        <dbReference type="EMBL" id="AOQ22916.1"/>
    </source>
</evidence>
<dbReference type="InterPro" id="IPR029061">
    <property type="entry name" value="THDP-binding"/>
</dbReference>
<evidence type="ECO:0000313" key="6">
    <source>
        <dbReference type="EMBL" id="TYL10555.1"/>
    </source>
</evidence>
<dbReference type="Proteomes" id="UP000322283">
    <property type="component" value="Unassembled WGS sequence"/>
</dbReference>
<comment type="cofactor">
    <cofactor evidence="1">
        <name>thiamine diphosphate</name>
        <dbReference type="ChEBI" id="CHEBI:58937"/>
    </cofactor>
</comment>
<keyword evidence="8" id="KW-1185">Reference proteome</keyword>
<dbReference type="EMBL" id="CP017019">
    <property type="protein sequence ID" value="AOQ22916.1"/>
    <property type="molecule type" value="Genomic_DNA"/>
</dbReference>
<evidence type="ECO:0000256" key="3">
    <source>
        <dbReference type="ARBA" id="ARBA00023052"/>
    </source>
</evidence>
<name>A0AAC9HFS4_NEOTH</name>
<accession>A0AAC9HFS4</accession>
<comment type="similarity">
    <text evidence="2">Belongs to the transketolase family.</text>
</comment>
<dbReference type="PANTHER" id="PTHR43825:SF1">
    <property type="entry name" value="TRANSKETOLASE-LIKE PYRIMIDINE-BINDING DOMAIN-CONTAINING PROTEIN"/>
    <property type="match status" value="1"/>
</dbReference>
<dbReference type="Proteomes" id="UP000094598">
    <property type="component" value="Chromosome"/>
</dbReference>
<dbReference type="InterPro" id="IPR009014">
    <property type="entry name" value="Transketo_C/PFOR_II"/>
</dbReference>
<evidence type="ECO:0000256" key="2">
    <source>
        <dbReference type="ARBA" id="ARBA00007131"/>
    </source>
</evidence>
<proteinExistence type="inferred from homology"/>
<dbReference type="EC" id="2.2.1.7" evidence="5"/>
<reference evidence="6 8" key="2">
    <citation type="submission" date="2019-05" db="EMBL/GenBank/DDBJ databases">
        <title>Genome sequence of Moorella thermoacetica ATCC 33924.</title>
        <authorList>
            <person name="Poehlein A."/>
            <person name="Bengelsdorf F.R."/>
            <person name="Duerre P."/>
            <person name="Daniel R."/>
        </authorList>
    </citation>
    <scope>NUCLEOTIDE SEQUENCE [LARGE SCALE GENOMIC DNA]</scope>
    <source>
        <strain evidence="6 8">ATCC 33924</strain>
    </source>
</reference>
<reference evidence="5 7" key="1">
    <citation type="submission" date="2016-08" db="EMBL/GenBank/DDBJ databases">
        <title>Moorella thermoacetica DSM 103132.</title>
        <authorList>
            <person name="Jendresen C.B."/>
            <person name="Redl S.M."/>
            <person name="Jensen T.O."/>
            <person name="Nielsen A.T."/>
        </authorList>
    </citation>
    <scope>NUCLEOTIDE SEQUENCE [LARGE SCALE GENOMIC DNA]</scope>
    <source>
        <strain evidence="5 7">DSM 103132</strain>
    </source>
</reference>
<organism evidence="5 7">
    <name type="scientific">Neomoorella thermoacetica</name>
    <name type="common">Clostridium thermoaceticum</name>
    <dbReference type="NCBI Taxonomy" id="1525"/>
    <lineage>
        <taxon>Bacteria</taxon>
        <taxon>Bacillati</taxon>
        <taxon>Bacillota</taxon>
        <taxon>Clostridia</taxon>
        <taxon>Neomoorellales</taxon>
        <taxon>Neomoorellaceae</taxon>
        <taxon>Neomoorella</taxon>
    </lineage>
</organism>
<keyword evidence="5" id="KW-0808">Transferase</keyword>
<dbReference type="InterPro" id="IPR051157">
    <property type="entry name" value="PDH/Transketolase"/>
</dbReference>
<evidence type="ECO:0000313" key="7">
    <source>
        <dbReference type="Proteomes" id="UP000094598"/>
    </source>
</evidence>
<protein>
    <submittedName>
        <fullName evidence="5">1-deoxy-D-xylulose-5-phosphate synthase</fullName>
        <ecNumber evidence="5">2.2.1.7</ecNumber>
    </submittedName>
</protein>
<dbReference type="GO" id="GO:0008661">
    <property type="term" value="F:1-deoxy-D-xylulose-5-phosphate synthase activity"/>
    <property type="evidence" value="ECO:0007669"/>
    <property type="project" value="UniProtKB-EC"/>
</dbReference>
<evidence type="ECO:0000313" key="8">
    <source>
        <dbReference type="Proteomes" id="UP000322283"/>
    </source>
</evidence>
<dbReference type="Pfam" id="PF02780">
    <property type="entry name" value="Transketolase_C"/>
    <property type="match status" value="1"/>
</dbReference>
<dbReference type="InterPro" id="IPR033248">
    <property type="entry name" value="Transketolase_C"/>
</dbReference>
<feature type="domain" description="Transketolase-like pyrimidine-binding" evidence="4">
    <location>
        <begin position="10"/>
        <end position="175"/>
    </location>
</feature>
<dbReference type="CDD" id="cd07033">
    <property type="entry name" value="TPP_PYR_DXS_TK_like"/>
    <property type="match status" value="1"/>
</dbReference>
<dbReference type="PANTHER" id="PTHR43825">
    <property type="entry name" value="PYRUVATE DEHYDROGENASE E1 COMPONENT"/>
    <property type="match status" value="1"/>
</dbReference>
<keyword evidence="3" id="KW-0786">Thiamine pyrophosphate</keyword>